<evidence type="ECO:0000256" key="1">
    <source>
        <dbReference type="SAM" id="Coils"/>
    </source>
</evidence>
<dbReference type="OrthoDB" id="5999663at2"/>
<evidence type="ECO:0000313" key="5">
    <source>
        <dbReference type="Proteomes" id="UP000253782"/>
    </source>
</evidence>
<dbReference type="EMBL" id="QQAH01000025">
    <property type="protein sequence ID" value="RDD79774.1"/>
    <property type="molecule type" value="Genomic_DNA"/>
</dbReference>
<evidence type="ECO:0000256" key="2">
    <source>
        <dbReference type="SAM" id="MobiDB-lite"/>
    </source>
</evidence>
<accession>A0A369UGC3</accession>
<feature type="region of interest" description="Disordered" evidence="2">
    <location>
        <begin position="395"/>
        <end position="474"/>
    </location>
</feature>
<name>A0A369UGC3_9GAMM</name>
<dbReference type="SMART" id="SM00257">
    <property type="entry name" value="LysM"/>
    <property type="match status" value="1"/>
</dbReference>
<dbReference type="RefSeq" id="WP_114847415.1">
    <property type="nucleotide sequence ID" value="NZ_KZ857187.1"/>
</dbReference>
<dbReference type="InterPro" id="IPR018392">
    <property type="entry name" value="LysM"/>
</dbReference>
<feature type="domain" description="LysM" evidence="3">
    <location>
        <begin position="191"/>
        <end position="238"/>
    </location>
</feature>
<keyword evidence="1" id="KW-0175">Coiled coil</keyword>
<dbReference type="Proteomes" id="UP000253782">
    <property type="component" value="Unassembled WGS sequence"/>
</dbReference>
<feature type="compositionally biased region" description="Low complexity" evidence="2">
    <location>
        <begin position="399"/>
        <end position="413"/>
    </location>
</feature>
<sequence>MITQYGNNVAANYADTAPPSAPSGATAGSLLLVTDKNYGAAGPGYGYDAEGNALGYRVTTGSAATVVNGSPTSGTIGYQNTYIKQNSLLLASTTPTLIAGGGSLGQPTVNTYNDLGELSKIVGTVNGTSQTQVMAYSAGGQMLQQSTSTSSTVTTTYASVNEQQLGSVDTAGNINVLSTTGGYSNSNQGTQNYTVSAGDTLRSIAQAIYGNGNYAYILAQANGLSLDSTLTLGMVLRIPQVTTSTNAYDTFQPYAQGALLSGGGTAFDTTGQIVALSINALLNQQSALAQTVAQIEQASQEWAREQADAAAARSAAAAAQAAANQAEAAAAVAAQQAEAAKARIALEMADGERLGGSALERALTARRRQWIEPWKAAGLARGYVSAPSDGSMLFSFGPSSERSNNSNSNSGSNYTVPSDYSLATGGTGVGDDSSSTDSGSQGNSGGSNNNDQGSGSDAGASGGDTGSGNGGGIGWSGFDSGLGYLQQEQAAYDNQQIAQNNEQINQNDQQVAQETQAQAQDNAQYSLYQNQYQQAEQQVQQAQAQVAQLSAGLGAGLQQGGGGSIDGQAMLDTAWQHAQSGIDSSLATGVQASLGNGSWASSSITDTGGVTYDPGSNMPLARYFVQPGAADGTGPQEAALRPDAQQMQRIRDLVPLIKVAGMNPSFDQDAYSQARDATEYATGQVLGGTQDAESSVARAEMLTHGLVATNLDAVQVSAVSDAQQVSQGSAANSVSNDTAGAANGLWNYGTGSVLSDLNEQLRDTVPGSDRYKELRGQVALAGSLSRDPLENMQAERALQELSMARMQDEIARYGAPLPTLRAYDPVIDERLQREEAQRQMLTSSPFMGGAYGVSSALGVSDQGATRIAIGAGLVMDVAMVAGAVYGARASSVSDSELTIAANGANGNPAAISRGLGELNSRQAAVLEQLPEFGSNTIVGKSFGQNDLAALTATTGDEFAMFSTGGRRLIYRGDFGSVPVTPELAEQLSAQGWRWSSHTHPGFDVGVLRSSPGDQAVLRAMGGNQSAVFNSMGQRGMFTPNGDSLNGWVPW</sequence>
<proteinExistence type="predicted"/>
<evidence type="ECO:0000313" key="4">
    <source>
        <dbReference type="EMBL" id="RDD79774.1"/>
    </source>
</evidence>
<feature type="coiled-coil region" evidence="1">
    <location>
        <begin position="518"/>
        <end position="552"/>
    </location>
</feature>
<dbReference type="AlphaFoldDB" id="A0A369UGC3"/>
<feature type="compositionally biased region" description="Gly residues" evidence="2">
    <location>
        <begin position="460"/>
        <end position="474"/>
    </location>
</feature>
<keyword evidence="5" id="KW-1185">Reference proteome</keyword>
<dbReference type="InterPro" id="IPR036779">
    <property type="entry name" value="LysM_dom_sf"/>
</dbReference>
<feature type="coiled-coil region" evidence="1">
    <location>
        <begin position="281"/>
        <end position="343"/>
    </location>
</feature>
<dbReference type="PROSITE" id="PS51782">
    <property type="entry name" value="LYSM"/>
    <property type="match status" value="1"/>
</dbReference>
<gene>
    <name evidence="4" type="ORF">DVJ77_20570</name>
</gene>
<protein>
    <submittedName>
        <fullName evidence="4">LysM domain-containing protein</fullName>
    </submittedName>
</protein>
<evidence type="ECO:0000259" key="3">
    <source>
        <dbReference type="PROSITE" id="PS51782"/>
    </source>
</evidence>
<reference evidence="4 5" key="1">
    <citation type="submission" date="2018-07" db="EMBL/GenBank/DDBJ databases">
        <title>Dyella tabacisoli L4-6T, whole genome shotgun sequence.</title>
        <authorList>
            <person name="Zhou X.-K."/>
            <person name="Li W.-J."/>
            <person name="Duan Y.-Q."/>
        </authorList>
    </citation>
    <scope>NUCLEOTIDE SEQUENCE [LARGE SCALE GENOMIC DNA]</scope>
    <source>
        <strain evidence="4 5">L4-6</strain>
    </source>
</reference>
<dbReference type="Gene3D" id="3.10.350.10">
    <property type="entry name" value="LysM domain"/>
    <property type="match status" value="1"/>
</dbReference>
<organism evidence="4 5">
    <name type="scientific">Dyella tabacisoli</name>
    <dbReference type="NCBI Taxonomy" id="2282381"/>
    <lineage>
        <taxon>Bacteria</taxon>
        <taxon>Pseudomonadati</taxon>
        <taxon>Pseudomonadota</taxon>
        <taxon>Gammaproteobacteria</taxon>
        <taxon>Lysobacterales</taxon>
        <taxon>Rhodanobacteraceae</taxon>
        <taxon>Dyella</taxon>
    </lineage>
</organism>
<dbReference type="Pfam" id="PF01476">
    <property type="entry name" value="LysM"/>
    <property type="match status" value="1"/>
</dbReference>
<feature type="compositionally biased region" description="Low complexity" evidence="2">
    <location>
        <begin position="430"/>
        <end position="459"/>
    </location>
</feature>
<dbReference type="CDD" id="cd00118">
    <property type="entry name" value="LysM"/>
    <property type="match status" value="1"/>
</dbReference>
<comment type="caution">
    <text evidence="4">The sequence shown here is derived from an EMBL/GenBank/DDBJ whole genome shotgun (WGS) entry which is preliminary data.</text>
</comment>